<evidence type="ECO:0000256" key="1">
    <source>
        <dbReference type="ARBA" id="ARBA00009129"/>
    </source>
</evidence>
<evidence type="ECO:0000313" key="4">
    <source>
        <dbReference type="EMBL" id="MBY8882409.1"/>
    </source>
</evidence>
<comment type="caution">
    <text evidence="4">The sequence shown here is derived from an EMBL/GenBank/DDBJ whole genome shotgun (WGS) entry which is preliminary data.</text>
</comment>
<evidence type="ECO:0000313" key="5">
    <source>
        <dbReference type="Proteomes" id="UP000778578"/>
    </source>
</evidence>
<dbReference type="RefSeq" id="WP_222968695.1">
    <property type="nucleotide sequence ID" value="NZ_JAINZZ010000072.1"/>
</dbReference>
<proteinExistence type="inferred from homology"/>
<feature type="compositionally biased region" description="Basic and acidic residues" evidence="2">
    <location>
        <begin position="46"/>
        <end position="57"/>
    </location>
</feature>
<evidence type="ECO:0000259" key="3">
    <source>
        <dbReference type="Pfam" id="PF05532"/>
    </source>
</evidence>
<dbReference type="EMBL" id="JAINZZ010000072">
    <property type="protein sequence ID" value="MBY8882409.1"/>
    <property type="molecule type" value="Genomic_DNA"/>
</dbReference>
<evidence type="ECO:0000256" key="2">
    <source>
        <dbReference type="SAM" id="MobiDB-lite"/>
    </source>
</evidence>
<feature type="region of interest" description="Disordered" evidence="2">
    <location>
        <begin position="36"/>
        <end position="57"/>
    </location>
</feature>
<name>A0ABS7QI98_9ACTN</name>
<gene>
    <name evidence="4" type="ORF">K7862_32940</name>
</gene>
<sequence>MAANEKVRAKVEQAVGKVAQAAGRATNNKTLIAKGHAAEVAGKARQAKESVKDTGRH</sequence>
<dbReference type="SUPFAM" id="SSF69047">
    <property type="entry name" value="Hypothetical protein YjbJ"/>
    <property type="match status" value="1"/>
</dbReference>
<dbReference type="Proteomes" id="UP000778578">
    <property type="component" value="Unassembled WGS sequence"/>
</dbReference>
<accession>A0ABS7QI98</accession>
<dbReference type="InterPro" id="IPR008462">
    <property type="entry name" value="CsbD"/>
</dbReference>
<protein>
    <submittedName>
        <fullName evidence="4">CsbD family protein</fullName>
    </submittedName>
</protein>
<dbReference type="InterPro" id="IPR036629">
    <property type="entry name" value="YjbJ_sf"/>
</dbReference>
<dbReference type="Pfam" id="PF05532">
    <property type="entry name" value="CsbD"/>
    <property type="match status" value="1"/>
</dbReference>
<feature type="domain" description="CsbD-like" evidence="3">
    <location>
        <begin position="5"/>
        <end position="56"/>
    </location>
</feature>
<keyword evidence="5" id="KW-1185">Reference proteome</keyword>
<comment type="similarity">
    <text evidence="1">Belongs to the UPF0337 (CsbD) family.</text>
</comment>
<reference evidence="4 5" key="1">
    <citation type="submission" date="2021-08" db="EMBL/GenBank/DDBJ databases">
        <title>WGS of actinomycetes from Thailand.</title>
        <authorList>
            <person name="Thawai C."/>
        </authorList>
    </citation>
    <scope>NUCLEOTIDE SEQUENCE [LARGE SCALE GENOMIC DNA]</scope>
    <source>
        <strain evidence="4 5">PLK6-54</strain>
    </source>
</reference>
<organism evidence="4 5">
    <name type="scientific">Actinacidiphila acidipaludis</name>
    <dbReference type="NCBI Taxonomy" id="2873382"/>
    <lineage>
        <taxon>Bacteria</taxon>
        <taxon>Bacillati</taxon>
        <taxon>Actinomycetota</taxon>
        <taxon>Actinomycetes</taxon>
        <taxon>Kitasatosporales</taxon>
        <taxon>Streptomycetaceae</taxon>
        <taxon>Actinacidiphila</taxon>
    </lineage>
</organism>
<dbReference type="Gene3D" id="1.10.1470.10">
    <property type="entry name" value="YjbJ"/>
    <property type="match status" value="1"/>
</dbReference>